<comment type="similarity">
    <text evidence="5">Belongs to the RimM family.</text>
</comment>
<proteinExistence type="inferred from homology"/>
<dbReference type="EMBL" id="QEYD01000011">
    <property type="protein sequence ID" value="PWE27375.1"/>
    <property type="molecule type" value="Genomic_DNA"/>
</dbReference>
<keyword evidence="3 5" id="KW-0698">rRNA processing</keyword>
<dbReference type="GO" id="GO:0005840">
    <property type="term" value="C:ribosome"/>
    <property type="evidence" value="ECO:0007669"/>
    <property type="project" value="InterPro"/>
</dbReference>
<evidence type="ECO:0000259" key="6">
    <source>
        <dbReference type="Pfam" id="PF01782"/>
    </source>
</evidence>
<dbReference type="InterPro" id="IPR009000">
    <property type="entry name" value="Transl_B-barrel_sf"/>
</dbReference>
<dbReference type="Proteomes" id="UP000244940">
    <property type="component" value="Unassembled WGS sequence"/>
</dbReference>
<gene>
    <name evidence="5 8" type="primary">rimM</name>
    <name evidence="8" type="ORF">C4N9_17100</name>
</gene>
<dbReference type="PANTHER" id="PTHR33692:SF1">
    <property type="entry name" value="RIBOSOME MATURATION FACTOR RIMM"/>
    <property type="match status" value="1"/>
</dbReference>
<evidence type="ECO:0000256" key="2">
    <source>
        <dbReference type="ARBA" id="ARBA00022517"/>
    </source>
</evidence>
<dbReference type="SUPFAM" id="SSF50447">
    <property type="entry name" value="Translation proteins"/>
    <property type="match status" value="1"/>
</dbReference>
<dbReference type="InterPro" id="IPR036976">
    <property type="entry name" value="RimM_N_sf"/>
</dbReference>
<dbReference type="Gene3D" id="2.40.30.60">
    <property type="entry name" value="RimM"/>
    <property type="match status" value="1"/>
</dbReference>
<comment type="subunit">
    <text evidence="5">Binds ribosomal protein uS19.</text>
</comment>
<feature type="domain" description="Ribosome maturation factor RimM PRC barrel" evidence="7">
    <location>
        <begin position="98"/>
        <end position="165"/>
    </location>
</feature>
<evidence type="ECO:0000256" key="3">
    <source>
        <dbReference type="ARBA" id="ARBA00022552"/>
    </source>
</evidence>
<dbReference type="RefSeq" id="WP_109534565.1">
    <property type="nucleotide sequence ID" value="NZ_QEYD01000011.1"/>
</dbReference>
<dbReference type="GO" id="GO:0006364">
    <property type="term" value="P:rRNA processing"/>
    <property type="evidence" value="ECO:0007669"/>
    <property type="project" value="UniProtKB-UniRule"/>
</dbReference>
<dbReference type="Pfam" id="PF24986">
    <property type="entry name" value="PRC_RimM"/>
    <property type="match status" value="1"/>
</dbReference>
<dbReference type="InterPro" id="IPR056792">
    <property type="entry name" value="PRC_RimM"/>
</dbReference>
<dbReference type="AlphaFoldDB" id="A0A2U2C649"/>
<dbReference type="HAMAP" id="MF_00014">
    <property type="entry name" value="Ribosome_mat_RimM"/>
    <property type="match status" value="1"/>
</dbReference>
<dbReference type="GeneID" id="94366613"/>
<dbReference type="SUPFAM" id="SSF50346">
    <property type="entry name" value="PRC-barrel domain"/>
    <property type="match status" value="1"/>
</dbReference>
<comment type="domain">
    <text evidence="5">The PRC barrel domain binds ribosomal protein uS19.</text>
</comment>
<keyword evidence="9" id="KW-1185">Reference proteome</keyword>
<dbReference type="PANTHER" id="PTHR33692">
    <property type="entry name" value="RIBOSOME MATURATION FACTOR RIMM"/>
    <property type="match status" value="1"/>
</dbReference>
<dbReference type="GO" id="GO:0005737">
    <property type="term" value="C:cytoplasm"/>
    <property type="evidence" value="ECO:0007669"/>
    <property type="project" value="UniProtKB-SubCell"/>
</dbReference>
<evidence type="ECO:0000256" key="4">
    <source>
        <dbReference type="ARBA" id="ARBA00023186"/>
    </source>
</evidence>
<dbReference type="InterPro" id="IPR011961">
    <property type="entry name" value="RimM"/>
</dbReference>
<keyword evidence="4 5" id="KW-0143">Chaperone</keyword>
<dbReference type="InterPro" id="IPR002676">
    <property type="entry name" value="RimM_N"/>
</dbReference>
<dbReference type="OrthoDB" id="9788191at2"/>
<comment type="subcellular location">
    <subcellularLocation>
        <location evidence="5">Cytoplasm</location>
    </subcellularLocation>
</comment>
<evidence type="ECO:0000256" key="1">
    <source>
        <dbReference type="ARBA" id="ARBA00022490"/>
    </source>
</evidence>
<dbReference type="Gene3D" id="2.30.30.240">
    <property type="entry name" value="PRC-barrel domain"/>
    <property type="match status" value="1"/>
</dbReference>
<dbReference type="GO" id="GO:0042274">
    <property type="term" value="P:ribosomal small subunit biogenesis"/>
    <property type="evidence" value="ECO:0007669"/>
    <property type="project" value="UniProtKB-UniRule"/>
</dbReference>
<comment type="function">
    <text evidence="5">An accessory protein needed during the final step in the assembly of 30S ribosomal subunit, possibly for assembly of the head region. Essential for efficient processing of 16S rRNA. May be needed both before and after RbfA during the maturation of 16S rRNA. It has affinity for free ribosomal 30S subunits but not for 70S ribosomes.</text>
</comment>
<evidence type="ECO:0000259" key="7">
    <source>
        <dbReference type="Pfam" id="PF24986"/>
    </source>
</evidence>
<reference evidence="8 9" key="1">
    <citation type="submission" date="2018-05" db="EMBL/GenBank/DDBJ databases">
        <title>Pararhodobacter marina sp. nov., isolated from deep-sea water of the Indian Ocean.</title>
        <authorList>
            <person name="Lai Q.Sr."/>
            <person name="Liu X."/>
            <person name="Shao Z."/>
        </authorList>
    </citation>
    <scope>NUCLEOTIDE SEQUENCE [LARGE SCALE GENOMIC DNA]</scope>
    <source>
        <strain evidence="8 9">CIC4N-9</strain>
    </source>
</reference>
<keyword evidence="1 5" id="KW-0963">Cytoplasm</keyword>
<evidence type="ECO:0000313" key="8">
    <source>
        <dbReference type="EMBL" id="PWE27375.1"/>
    </source>
</evidence>
<sequence>MSDRVCVGAIAGAFGVKGEVRLKSFCAEPEAIGGYGPLFTEDGSRSFTVKLGRPVPNGLSARLSGVGTREQAEALRGTRLYAGRDQLPSLPDDEFYHADLIGLTVLDTGGTTLGRVSAVLNHGAGDLLEIQRPGKGNALLPFTRAVVPTVDLASGRIIADPPEGLLE</sequence>
<keyword evidence="2 5" id="KW-0690">Ribosome biogenesis</keyword>
<evidence type="ECO:0000256" key="5">
    <source>
        <dbReference type="HAMAP-Rule" id="MF_00014"/>
    </source>
</evidence>
<dbReference type="InterPro" id="IPR011033">
    <property type="entry name" value="PRC_barrel-like_sf"/>
</dbReference>
<protein>
    <recommendedName>
        <fullName evidence="5">Ribosome maturation factor RimM</fullName>
    </recommendedName>
</protein>
<dbReference type="NCBIfam" id="TIGR02273">
    <property type="entry name" value="16S_RimM"/>
    <property type="match status" value="1"/>
</dbReference>
<organism evidence="8 9">
    <name type="scientific">Pararhodobacter marinus</name>
    <dbReference type="NCBI Taxonomy" id="2184063"/>
    <lineage>
        <taxon>Bacteria</taxon>
        <taxon>Pseudomonadati</taxon>
        <taxon>Pseudomonadota</taxon>
        <taxon>Alphaproteobacteria</taxon>
        <taxon>Rhodobacterales</taxon>
        <taxon>Paracoccaceae</taxon>
        <taxon>Pararhodobacter</taxon>
    </lineage>
</organism>
<accession>A0A2U2C649</accession>
<dbReference type="Pfam" id="PF01782">
    <property type="entry name" value="RimM"/>
    <property type="match status" value="1"/>
</dbReference>
<evidence type="ECO:0000313" key="9">
    <source>
        <dbReference type="Proteomes" id="UP000244940"/>
    </source>
</evidence>
<feature type="domain" description="RimM N-terminal" evidence="6">
    <location>
        <begin position="6"/>
        <end position="86"/>
    </location>
</feature>
<comment type="caution">
    <text evidence="8">The sequence shown here is derived from an EMBL/GenBank/DDBJ whole genome shotgun (WGS) entry which is preliminary data.</text>
</comment>
<name>A0A2U2C649_9RHOB</name>
<dbReference type="GO" id="GO:0043022">
    <property type="term" value="F:ribosome binding"/>
    <property type="evidence" value="ECO:0007669"/>
    <property type="project" value="InterPro"/>
</dbReference>